<gene>
    <name evidence="1" type="ORF">SAMN05444272_3471</name>
</gene>
<sequence length="47" mass="5119">MPTLTRLILALVLIGAIGYGAVYALANLVQPGEREYTVRIKKDGFGR</sequence>
<organism evidence="1 2">
    <name type="scientific">Roseibium suaedae</name>
    <dbReference type="NCBI Taxonomy" id="735517"/>
    <lineage>
        <taxon>Bacteria</taxon>
        <taxon>Pseudomonadati</taxon>
        <taxon>Pseudomonadota</taxon>
        <taxon>Alphaproteobacteria</taxon>
        <taxon>Hyphomicrobiales</taxon>
        <taxon>Stappiaceae</taxon>
        <taxon>Roseibium</taxon>
    </lineage>
</organism>
<keyword evidence="2" id="KW-1185">Reference proteome</keyword>
<accession>A0A1M7MNQ4</accession>
<dbReference type="Proteomes" id="UP000186002">
    <property type="component" value="Unassembled WGS sequence"/>
</dbReference>
<evidence type="ECO:0008006" key="3">
    <source>
        <dbReference type="Google" id="ProtNLM"/>
    </source>
</evidence>
<reference evidence="1 2" key="1">
    <citation type="submission" date="2016-11" db="EMBL/GenBank/DDBJ databases">
        <authorList>
            <person name="Jaros S."/>
            <person name="Januszkiewicz K."/>
            <person name="Wedrychowicz H."/>
        </authorList>
    </citation>
    <scope>NUCLEOTIDE SEQUENCE [LARGE SCALE GENOMIC DNA]</scope>
    <source>
        <strain evidence="1 2">DSM 22153</strain>
    </source>
</reference>
<evidence type="ECO:0000313" key="2">
    <source>
        <dbReference type="Proteomes" id="UP000186002"/>
    </source>
</evidence>
<name>A0A1M7MNQ4_9HYPH</name>
<dbReference type="EMBL" id="FRBW01000004">
    <property type="protein sequence ID" value="SHM92125.1"/>
    <property type="molecule type" value="Genomic_DNA"/>
</dbReference>
<protein>
    <recommendedName>
        <fullName evidence="3">Histidine kinase</fullName>
    </recommendedName>
</protein>
<dbReference type="STRING" id="735517.SAMN05444272_3471"/>
<evidence type="ECO:0000313" key="1">
    <source>
        <dbReference type="EMBL" id="SHM92125.1"/>
    </source>
</evidence>
<dbReference type="AlphaFoldDB" id="A0A1M7MNQ4"/>
<dbReference type="RefSeq" id="WP_175558072.1">
    <property type="nucleotide sequence ID" value="NZ_FRBW01000004.1"/>
</dbReference>
<proteinExistence type="predicted"/>